<dbReference type="HOGENOM" id="CLU_1086990_0_0_1"/>
<gene>
    <name evidence="2" type="ORF">LOTGIDRAFT_175447</name>
</gene>
<dbReference type="Proteomes" id="UP000030746">
    <property type="component" value="Unassembled WGS sequence"/>
</dbReference>
<proteinExistence type="predicted"/>
<dbReference type="RefSeq" id="XP_009054913.1">
    <property type="nucleotide sequence ID" value="XM_009056665.1"/>
</dbReference>
<keyword evidence="1" id="KW-1133">Transmembrane helix</keyword>
<dbReference type="CTD" id="20243190"/>
<protein>
    <submittedName>
        <fullName evidence="2">Uncharacterized protein</fullName>
    </submittedName>
</protein>
<feature type="transmembrane region" description="Helical" evidence="1">
    <location>
        <begin position="185"/>
        <end position="210"/>
    </location>
</feature>
<name>V3ZSI3_LOTGI</name>
<evidence type="ECO:0000313" key="2">
    <source>
        <dbReference type="EMBL" id="ESO94393.1"/>
    </source>
</evidence>
<reference evidence="2 3" key="1">
    <citation type="journal article" date="2013" name="Nature">
        <title>Insights into bilaterian evolution from three spiralian genomes.</title>
        <authorList>
            <person name="Simakov O."/>
            <person name="Marletaz F."/>
            <person name="Cho S.J."/>
            <person name="Edsinger-Gonzales E."/>
            <person name="Havlak P."/>
            <person name="Hellsten U."/>
            <person name="Kuo D.H."/>
            <person name="Larsson T."/>
            <person name="Lv J."/>
            <person name="Arendt D."/>
            <person name="Savage R."/>
            <person name="Osoegawa K."/>
            <person name="de Jong P."/>
            <person name="Grimwood J."/>
            <person name="Chapman J.A."/>
            <person name="Shapiro H."/>
            <person name="Aerts A."/>
            <person name="Otillar R.P."/>
            <person name="Terry A.Y."/>
            <person name="Boore J.L."/>
            <person name="Grigoriev I.V."/>
            <person name="Lindberg D.R."/>
            <person name="Seaver E.C."/>
            <person name="Weisblat D.A."/>
            <person name="Putnam N.H."/>
            <person name="Rokhsar D.S."/>
        </authorList>
    </citation>
    <scope>NUCLEOTIDE SEQUENCE [LARGE SCALE GENOMIC DNA]</scope>
</reference>
<keyword evidence="1" id="KW-0472">Membrane</keyword>
<evidence type="ECO:0000256" key="1">
    <source>
        <dbReference type="SAM" id="Phobius"/>
    </source>
</evidence>
<keyword evidence="3" id="KW-1185">Reference proteome</keyword>
<organism evidence="2 3">
    <name type="scientific">Lottia gigantea</name>
    <name type="common">Giant owl limpet</name>
    <dbReference type="NCBI Taxonomy" id="225164"/>
    <lineage>
        <taxon>Eukaryota</taxon>
        <taxon>Metazoa</taxon>
        <taxon>Spiralia</taxon>
        <taxon>Lophotrochozoa</taxon>
        <taxon>Mollusca</taxon>
        <taxon>Gastropoda</taxon>
        <taxon>Patellogastropoda</taxon>
        <taxon>Lottioidea</taxon>
        <taxon>Lottiidae</taxon>
        <taxon>Lottia</taxon>
    </lineage>
</organism>
<keyword evidence="1" id="KW-0812">Transmembrane</keyword>
<dbReference type="GeneID" id="20243190"/>
<evidence type="ECO:0000313" key="3">
    <source>
        <dbReference type="Proteomes" id="UP000030746"/>
    </source>
</evidence>
<accession>V3ZSI3</accession>
<dbReference type="AlphaFoldDB" id="V3ZSI3"/>
<sequence length="256" mass="28520">MRQYSTSSQIHTEEQDIIDWILYKNISVLNCYLYVLALDGGCVDSFGRICGCLNPSNTTHSIECCGDKIIQLEFTGETIIYQRTDSTCKPSNVTVPCVTSDNRNSLDLGNKVNIYNNCSGQKQCDVHLQASIDIMIQTPVTCEPGSGSKVDVFCNGNQKDVTEKPSPSYEENCMLVCKEGDEIKLYIMFGSILAAVIVINIVCIGVYCCIRNRKTPKETTTNVAMSNRGENDYDNPHHNYLHVIDDPVADYEQLPT</sequence>
<dbReference type="EMBL" id="KB201813">
    <property type="protein sequence ID" value="ESO94393.1"/>
    <property type="molecule type" value="Genomic_DNA"/>
</dbReference>
<dbReference type="KEGG" id="lgi:LOTGIDRAFT_175447"/>